<dbReference type="OMA" id="AHEARQY"/>
<name>T0LC63_COLGC</name>
<feature type="compositionally biased region" description="Basic and acidic residues" evidence="1">
    <location>
        <begin position="808"/>
        <end position="841"/>
    </location>
</feature>
<feature type="region of interest" description="Disordered" evidence="1">
    <location>
        <begin position="143"/>
        <end position="175"/>
    </location>
</feature>
<dbReference type="STRING" id="1237896.T0LC63"/>
<dbReference type="Proteomes" id="UP000015530">
    <property type="component" value="Unassembled WGS sequence"/>
</dbReference>
<feature type="compositionally biased region" description="Basic and acidic residues" evidence="1">
    <location>
        <begin position="698"/>
        <end position="717"/>
    </location>
</feature>
<feature type="region of interest" description="Disordered" evidence="1">
    <location>
        <begin position="633"/>
        <end position="769"/>
    </location>
</feature>
<comment type="caution">
    <text evidence="2">The sequence shown here is derived from an EMBL/GenBank/DDBJ whole genome shotgun (WGS) entry which is preliminary data.</text>
</comment>
<organism evidence="2 3">
    <name type="scientific">Colletotrichum gloeosporioides (strain Cg-14)</name>
    <name type="common">Anthracnose fungus</name>
    <name type="synonym">Glomerella cingulata</name>
    <dbReference type="NCBI Taxonomy" id="1237896"/>
    <lineage>
        <taxon>Eukaryota</taxon>
        <taxon>Fungi</taxon>
        <taxon>Dikarya</taxon>
        <taxon>Ascomycota</taxon>
        <taxon>Pezizomycotina</taxon>
        <taxon>Sordariomycetes</taxon>
        <taxon>Hypocreomycetidae</taxon>
        <taxon>Glomerellales</taxon>
        <taxon>Glomerellaceae</taxon>
        <taxon>Colletotrichum</taxon>
        <taxon>Colletotrichum gloeosporioides species complex</taxon>
    </lineage>
</organism>
<gene>
    <name evidence="2" type="ORF">CGLO_15173</name>
</gene>
<feature type="region of interest" description="Disordered" evidence="1">
    <location>
        <begin position="103"/>
        <end position="128"/>
    </location>
</feature>
<proteinExistence type="predicted"/>
<evidence type="ECO:0000256" key="1">
    <source>
        <dbReference type="SAM" id="MobiDB-lite"/>
    </source>
</evidence>
<evidence type="ECO:0000313" key="3">
    <source>
        <dbReference type="Proteomes" id="UP000015530"/>
    </source>
</evidence>
<dbReference type="EMBL" id="AMYD01003610">
    <property type="protein sequence ID" value="EQB45880.1"/>
    <property type="molecule type" value="Genomic_DNA"/>
</dbReference>
<dbReference type="OrthoDB" id="4838614at2759"/>
<dbReference type="AlphaFoldDB" id="T0LC63"/>
<evidence type="ECO:0000313" key="2">
    <source>
        <dbReference type="EMBL" id="EQB45880.1"/>
    </source>
</evidence>
<feature type="compositionally biased region" description="Basic and acidic residues" evidence="1">
    <location>
        <begin position="8"/>
        <end position="45"/>
    </location>
</feature>
<feature type="compositionally biased region" description="Polar residues" evidence="1">
    <location>
        <begin position="687"/>
        <end position="697"/>
    </location>
</feature>
<feature type="region of interest" description="Disordered" evidence="1">
    <location>
        <begin position="1"/>
        <end position="45"/>
    </location>
</feature>
<feature type="region of interest" description="Disordered" evidence="1">
    <location>
        <begin position="790"/>
        <end position="864"/>
    </location>
</feature>
<reference evidence="3" key="1">
    <citation type="journal article" date="2013" name="Mol. Plant Microbe Interact.">
        <title>Global aspects of pacC regulation of pathogenicity genes in Colletotrichum gloeosporioides as revealed by transcriptome analysis.</title>
        <authorList>
            <person name="Alkan N."/>
            <person name="Meng X."/>
            <person name="Friedlander G."/>
            <person name="Reuveni E."/>
            <person name="Sukno S."/>
            <person name="Sherman A."/>
            <person name="Thon M."/>
            <person name="Fluhr R."/>
            <person name="Prusky D."/>
        </authorList>
    </citation>
    <scope>NUCLEOTIDE SEQUENCE [LARGE SCALE GENOMIC DNA]</scope>
    <source>
        <strain evidence="3">Cg-14</strain>
    </source>
</reference>
<protein>
    <submittedName>
        <fullName evidence="2">Uncharacterized protein</fullName>
    </submittedName>
</protein>
<accession>T0LC63</accession>
<feature type="compositionally biased region" description="Basic and acidic residues" evidence="1">
    <location>
        <begin position="659"/>
        <end position="674"/>
    </location>
</feature>
<feature type="compositionally biased region" description="Basic and acidic residues" evidence="1">
    <location>
        <begin position="757"/>
        <end position="769"/>
    </location>
</feature>
<sequence>MQLEAQVADEKDKNNNDNHKNKQDGKPHADESTRPSYGKEKPRDYRDSLYYLYQDGADVRELPVITQGSPRFSQYKSVPHWQNDSPTQQPITVNNDIYLRSSATSTGSHHSKYRHRHPSNSQEISLPGGRTIINNSIFVDVSSSSDSEAEDTGWKSNSKGGGQQYEEKTRDNSNSQDAIRVLVNPQSPQDVSLSADAGITDDYEEPLEEYSRLWRLGQFEAARTLFDQCLLDLIENPYVLEQHGQCLLEMSDYNALAQLAKEFPPRPAEGVVQTSWYLLLRRAEISCELDFPTVSKSQSPDVQILKNAIYLDDSSLMSMSAQDLNDLYLHLKTEERIWEFRDLFHECLAAYGLKEIFHMMFGERDEKGSRWEVDIVQTICDDWSAAVEDEAVSFAFLDIFTTIALASMAQPDNSRTALRYFEVARQYAADIAARDPQNLKSRPYLRWAIAKVQIQQYTSAKPVGLAALRNRLRLLPGKVRISRRVFPHQNIPMYAPVEDESPEWRPNPTPATEENSAVIRMVLKTAQDIGDTELQAACIQELIYISPAPEELLDELSNLWKSVGNLRRHNQTHLYRYLCIPASPPEPREKLRQDILLSGEFSSAGFSQYAQYMVLRALSSRLHEKSAYSKRARSLQQALDEDDSNMSAEQGGKPGPQGRYKETESSGHLRHDSARSYSAAPRRQESRQIAGTKSESYYTDRRISREFNRDKGARGNRDPANPTFADLPRPRSEIIPASVINLAQASDPSKAGGNETIGRDGRGKIPDKFERGVRDMVDWDVQEVAEQDVREMAERDHGNKGMNQTESRLSRVDSHDDNESVEGGEDRERTRTDRTMDRAVEDGDDGGGGGVPLTGQQEGKDKKQ</sequence>
<feature type="compositionally biased region" description="Basic residues" evidence="1">
    <location>
        <begin position="109"/>
        <end position="118"/>
    </location>
</feature>
<dbReference type="HOGENOM" id="CLU_331491_0_0_1"/>
<feature type="compositionally biased region" description="Basic and acidic residues" evidence="1">
    <location>
        <begin position="790"/>
        <end position="799"/>
    </location>
</feature>